<evidence type="ECO:0000313" key="2">
    <source>
        <dbReference type="Proteomes" id="UP000825933"/>
    </source>
</evidence>
<organism evidence="1 2">
    <name type="scientific">Methanobacterium spitsbergense</name>
    <dbReference type="NCBI Taxonomy" id="2874285"/>
    <lineage>
        <taxon>Archaea</taxon>
        <taxon>Methanobacteriati</taxon>
        <taxon>Methanobacteriota</taxon>
        <taxon>Methanomada group</taxon>
        <taxon>Methanobacteria</taxon>
        <taxon>Methanobacteriales</taxon>
        <taxon>Methanobacteriaceae</taxon>
        <taxon>Methanobacterium</taxon>
    </lineage>
</organism>
<protein>
    <submittedName>
        <fullName evidence="1">DUF2769 domain-containing protein</fullName>
    </submittedName>
</protein>
<dbReference type="InterPro" id="IPR020075">
    <property type="entry name" value="Uncharacterised_AF2234"/>
</dbReference>
<dbReference type="Pfam" id="PF10967">
    <property type="entry name" value="DUF2769"/>
    <property type="match status" value="1"/>
</dbReference>
<name>A0A8T5UX48_9EURY</name>
<dbReference type="EMBL" id="JAIOUQ010000016">
    <property type="protein sequence ID" value="MBZ2166867.1"/>
    <property type="molecule type" value="Genomic_DNA"/>
</dbReference>
<evidence type="ECO:0000313" key="1">
    <source>
        <dbReference type="EMBL" id="MBZ2166867.1"/>
    </source>
</evidence>
<accession>A0A8T5UX48</accession>
<dbReference type="AlphaFoldDB" id="A0A8T5UX48"/>
<keyword evidence="2" id="KW-1185">Reference proteome</keyword>
<comment type="caution">
    <text evidence="1">The sequence shown here is derived from an EMBL/GenBank/DDBJ whole genome shotgun (WGS) entry which is preliminary data.</text>
</comment>
<sequence length="27" mass="3145">MCQCNKCPVFSENNLSTRYYCRLGKEG</sequence>
<proteinExistence type="predicted"/>
<dbReference type="Proteomes" id="UP000825933">
    <property type="component" value="Unassembled WGS sequence"/>
</dbReference>
<reference evidence="2" key="1">
    <citation type="journal article" date="2022" name="Microbiol. Resour. Announc.">
        <title>Draft Genome Sequence of a Methanogenic Archaeon from West Spitsbergen Permafrost.</title>
        <authorList>
            <person name="Trubitsyn V."/>
            <person name="Rivkina E."/>
            <person name="Shcherbakova V."/>
        </authorList>
    </citation>
    <scope>NUCLEOTIDE SEQUENCE [LARGE SCALE GENOMIC DNA]</scope>
    <source>
        <strain evidence="2">VT</strain>
    </source>
</reference>
<gene>
    <name evidence="1" type="ORF">K8N75_12555</name>
</gene>